<feature type="domain" description="NAD-dependent epimerase/dehydratase" evidence="1">
    <location>
        <begin position="3"/>
        <end position="218"/>
    </location>
</feature>
<sequence>MKIFITGATGLFGSYLVKKFATLGDVHSLRRAHSDLRLLGEFAEKVTWHEGDINDVVSLEEALKSSDLVIHAAGMVSFDPKDQKLLMDINSTGTSNVVNTMLELGIKKIIHVSSVAALGRNPEATILDENHKWIDSELNTPYAISKYSADLEIWRGVQEGLEAIVVHPSILLGKISDDRSSTRIYNYVLEENSFYPTGSVNYIDVRDAADQVWQLYDKSAWNQNFILNAESIPYRVFFEEMAKAFGKKAPAKPVKGWMLNMALFFNWFANKLGNTKNPLNKQTAMLSQLKVHMDNSKINNLISPNYRTLQETLLWAKSNEKDKLVV</sequence>
<name>A0ABV6FXB2_9BACT</name>
<dbReference type="Gene3D" id="3.40.50.720">
    <property type="entry name" value="NAD(P)-binding Rossmann-like Domain"/>
    <property type="match status" value="1"/>
</dbReference>
<organism evidence="2 3">
    <name type="scientific">Fontibacter flavus</name>
    <dbReference type="NCBI Taxonomy" id="654838"/>
    <lineage>
        <taxon>Bacteria</taxon>
        <taxon>Pseudomonadati</taxon>
        <taxon>Bacteroidota</taxon>
        <taxon>Cytophagia</taxon>
        <taxon>Cytophagales</taxon>
        <taxon>Cyclobacteriaceae</taxon>
        <taxon>Fontibacter</taxon>
    </lineage>
</organism>
<dbReference type="SUPFAM" id="SSF51735">
    <property type="entry name" value="NAD(P)-binding Rossmann-fold domains"/>
    <property type="match status" value="1"/>
</dbReference>
<dbReference type="Pfam" id="PF01370">
    <property type="entry name" value="Epimerase"/>
    <property type="match status" value="1"/>
</dbReference>
<dbReference type="PANTHER" id="PTHR48079">
    <property type="entry name" value="PROTEIN YEEZ"/>
    <property type="match status" value="1"/>
</dbReference>
<comment type="caution">
    <text evidence="2">The sequence shown here is derived from an EMBL/GenBank/DDBJ whole genome shotgun (WGS) entry which is preliminary data.</text>
</comment>
<keyword evidence="3" id="KW-1185">Reference proteome</keyword>
<reference evidence="2 3" key="1">
    <citation type="submission" date="2024-09" db="EMBL/GenBank/DDBJ databases">
        <authorList>
            <person name="Sun Q."/>
            <person name="Mori K."/>
        </authorList>
    </citation>
    <scope>NUCLEOTIDE SEQUENCE [LARGE SCALE GENOMIC DNA]</scope>
    <source>
        <strain evidence="2 3">CCM 7650</strain>
    </source>
</reference>
<evidence type="ECO:0000313" key="3">
    <source>
        <dbReference type="Proteomes" id="UP001589797"/>
    </source>
</evidence>
<gene>
    <name evidence="2" type="ORF">ACFFIP_17535</name>
</gene>
<dbReference type="Proteomes" id="UP001589797">
    <property type="component" value="Unassembled WGS sequence"/>
</dbReference>
<dbReference type="InterPro" id="IPR051783">
    <property type="entry name" value="NAD(P)-dependent_oxidoreduct"/>
</dbReference>
<proteinExistence type="predicted"/>
<evidence type="ECO:0000313" key="2">
    <source>
        <dbReference type="EMBL" id="MFC0264494.1"/>
    </source>
</evidence>
<dbReference type="PANTHER" id="PTHR48079:SF6">
    <property type="entry name" value="NAD(P)-BINDING DOMAIN-CONTAINING PROTEIN-RELATED"/>
    <property type="match status" value="1"/>
</dbReference>
<dbReference type="InterPro" id="IPR001509">
    <property type="entry name" value="Epimerase_deHydtase"/>
</dbReference>
<protein>
    <submittedName>
        <fullName evidence="2">NAD-dependent epimerase/dehydratase family protein</fullName>
    </submittedName>
</protein>
<dbReference type="EMBL" id="JBHLWI010000056">
    <property type="protein sequence ID" value="MFC0264494.1"/>
    <property type="molecule type" value="Genomic_DNA"/>
</dbReference>
<accession>A0ABV6FXB2</accession>
<evidence type="ECO:0000259" key="1">
    <source>
        <dbReference type="Pfam" id="PF01370"/>
    </source>
</evidence>
<dbReference type="RefSeq" id="WP_382389052.1">
    <property type="nucleotide sequence ID" value="NZ_JBHLWI010000056.1"/>
</dbReference>
<dbReference type="InterPro" id="IPR036291">
    <property type="entry name" value="NAD(P)-bd_dom_sf"/>
</dbReference>